<reference evidence="3" key="1">
    <citation type="journal article" date="2019" name="Int. J. Syst. Evol. Microbiol.">
        <title>The Global Catalogue of Microorganisms (GCM) 10K type strain sequencing project: providing services to taxonomists for standard genome sequencing and annotation.</title>
        <authorList>
            <consortium name="The Broad Institute Genomics Platform"/>
            <consortium name="The Broad Institute Genome Sequencing Center for Infectious Disease"/>
            <person name="Wu L."/>
            <person name="Ma J."/>
        </authorList>
    </citation>
    <scope>NUCLEOTIDE SEQUENCE [LARGE SCALE GENOMIC DNA]</scope>
    <source>
        <strain evidence="3">CCM 8933</strain>
    </source>
</reference>
<dbReference type="EMBL" id="JBHSSC010000044">
    <property type="protein sequence ID" value="MFC6182341.1"/>
    <property type="molecule type" value="Genomic_DNA"/>
</dbReference>
<feature type="transmembrane region" description="Helical" evidence="1">
    <location>
        <begin position="12"/>
        <end position="40"/>
    </location>
</feature>
<accession>A0ABW1S4M7</accession>
<keyword evidence="1" id="KW-1133">Transmembrane helix</keyword>
<proteinExistence type="predicted"/>
<organism evidence="2 3">
    <name type="scientific">Lactiplantibacillus daowaiensis</name>
    <dbReference type="NCBI Taxonomy" id="2559918"/>
    <lineage>
        <taxon>Bacteria</taxon>
        <taxon>Bacillati</taxon>
        <taxon>Bacillota</taxon>
        <taxon>Bacilli</taxon>
        <taxon>Lactobacillales</taxon>
        <taxon>Lactobacillaceae</taxon>
        <taxon>Lactiplantibacillus</taxon>
    </lineage>
</organism>
<evidence type="ECO:0000313" key="2">
    <source>
        <dbReference type="EMBL" id="MFC6182341.1"/>
    </source>
</evidence>
<sequence>MFLIVYCALAIAVFFWMFGFTTAAIIIALLTLALIGYAAIRRQVVRKRLLKQHTATNKSRG</sequence>
<dbReference type="RefSeq" id="WP_137627584.1">
    <property type="nucleotide sequence ID" value="NZ_BJDJ01000002.1"/>
</dbReference>
<keyword evidence="1" id="KW-0472">Membrane</keyword>
<evidence type="ECO:0000313" key="3">
    <source>
        <dbReference type="Proteomes" id="UP001596282"/>
    </source>
</evidence>
<name>A0ABW1S4M7_9LACO</name>
<keyword evidence="1" id="KW-0812">Transmembrane</keyword>
<comment type="caution">
    <text evidence="2">The sequence shown here is derived from an EMBL/GenBank/DDBJ whole genome shotgun (WGS) entry which is preliminary data.</text>
</comment>
<evidence type="ECO:0000256" key="1">
    <source>
        <dbReference type="SAM" id="Phobius"/>
    </source>
</evidence>
<keyword evidence="3" id="KW-1185">Reference proteome</keyword>
<protein>
    <submittedName>
        <fullName evidence="2">Uncharacterized protein</fullName>
    </submittedName>
</protein>
<gene>
    <name evidence="2" type="ORF">ACFP5Y_13975</name>
</gene>
<dbReference type="Proteomes" id="UP001596282">
    <property type="component" value="Unassembled WGS sequence"/>
</dbReference>